<sequence>MLHYETATSSFTKAQKLLNGLGENIKLARLLRKLNTTKISERTVISRATLWQIEKGHAYCSHGSLFPAVICYGTGKRFPETGVR</sequence>
<dbReference type="Gene3D" id="1.10.260.40">
    <property type="entry name" value="lambda repressor-like DNA-binding domains"/>
    <property type="match status" value="1"/>
</dbReference>
<dbReference type="InterPro" id="IPR001387">
    <property type="entry name" value="Cro/C1-type_HTH"/>
</dbReference>
<name>A0A1G7H4L9_9SPHI</name>
<dbReference type="CDD" id="cd00093">
    <property type="entry name" value="HTH_XRE"/>
    <property type="match status" value="1"/>
</dbReference>
<evidence type="ECO:0008006" key="3">
    <source>
        <dbReference type="Google" id="ProtNLM"/>
    </source>
</evidence>
<proteinExistence type="predicted"/>
<protein>
    <recommendedName>
        <fullName evidence="3">HTH cro/C1-type domain-containing protein</fullName>
    </recommendedName>
</protein>
<evidence type="ECO:0000313" key="1">
    <source>
        <dbReference type="EMBL" id="SDE95253.1"/>
    </source>
</evidence>
<dbReference type="AlphaFoldDB" id="A0A1G7H4L9"/>
<dbReference type="SUPFAM" id="SSF47413">
    <property type="entry name" value="lambda repressor-like DNA-binding domains"/>
    <property type="match status" value="1"/>
</dbReference>
<dbReference type="STRING" id="1391627.SAMN05216464_11153"/>
<reference evidence="1 2" key="1">
    <citation type="submission" date="2016-10" db="EMBL/GenBank/DDBJ databases">
        <authorList>
            <person name="de Groot N.N."/>
        </authorList>
    </citation>
    <scope>NUCLEOTIDE SEQUENCE [LARGE SCALE GENOMIC DNA]</scope>
    <source>
        <strain evidence="1 2">47C3B</strain>
    </source>
</reference>
<keyword evidence="2" id="KW-1185">Reference proteome</keyword>
<dbReference type="GO" id="GO:0003677">
    <property type="term" value="F:DNA binding"/>
    <property type="evidence" value="ECO:0007669"/>
    <property type="project" value="InterPro"/>
</dbReference>
<evidence type="ECO:0000313" key="2">
    <source>
        <dbReference type="Proteomes" id="UP000199072"/>
    </source>
</evidence>
<gene>
    <name evidence="1" type="ORF">SAMN05216464_11153</name>
</gene>
<dbReference type="EMBL" id="FNAI01000011">
    <property type="protein sequence ID" value="SDE95253.1"/>
    <property type="molecule type" value="Genomic_DNA"/>
</dbReference>
<dbReference type="InterPro" id="IPR010982">
    <property type="entry name" value="Lambda_DNA-bd_dom_sf"/>
</dbReference>
<dbReference type="Proteomes" id="UP000199072">
    <property type="component" value="Unassembled WGS sequence"/>
</dbReference>
<organism evidence="1 2">
    <name type="scientific">Mucilaginibacter pineti</name>
    <dbReference type="NCBI Taxonomy" id="1391627"/>
    <lineage>
        <taxon>Bacteria</taxon>
        <taxon>Pseudomonadati</taxon>
        <taxon>Bacteroidota</taxon>
        <taxon>Sphingobacteriia</taxon>
        <taxon>Sphingobacteriales</taxon>
        <taxon>Sphingobacteriaceae</taxon>
        <taxon>Mucilaginibacter</taxon>
    </lineage>
</organism>
<accession>A0A1G7H4L9</accession>